<dbReference type="AlphaFoldDB" id="A0AAD7MRH5"/>
<evidence type="ECO:0000313" key="3">
    <source>
        <dbReference type="Proteomes" id="UP001215598"/>
    </source>
</evidence>
<sequence>MALDLVFNCPFSFSLSVSFRASSHSRFHSHLLFPHHNHVRHCVDRIRLHPPPPPNRRQERTHPPRSGYRIHPPRIRPAILHGPRARRHLHPAQQRHLHPHPRCPVPLPRAGCRVHRLYLHRLLRAGPPAATILRQLPQPLRPQHRQRPMLRSRRHRKRPPSGVRRVNCASAGRQRGRGGHRLPAGWELHRGARAGICGGTGVCGGEWDSSEWASYLYFLN</sequence>
<feature type="region of interest" description="Disordered" evidence="1">
    <location>
        <begin position="45"/>
        <end position="73"/>
    </location>
</feature>
<evidence type="ECO:0000313" key="2">
    <source>
        <dbReference type="EMBL" id="KAJ7727614.1"/>
    </source>
</evidence>
<protein>
    <submittedName>
        <fullName evidence="2">Uncharacterized protein</fullName>
    </submittedName>
</protein>
<comment type="caution">
    <text evidence="2">The sequence shown here is derived from an EMBL/GenBank/DDBJ whole genome shotgun (WGS) entry which is preliminary data.</text>
</comment>
<reference evidence="2" key="1">
    <citation type="submission" date="2023-03" db="EMBL/GenBank/DDBJ databases">
        <title>Massive genome expansion in bonnet fungi (Mycena s.s.) driven by repeated elements and novel gene families across ecological guilds.</title>
        <authorList>
            <consortium name="Lawrence Berkeley National Laboratory"/>
            <person name="Harder C.B."/>
            <person name="Miyauchi S."/>
            <person name="Viragh M."/>
            <person name="Kuo A."/>
            <person name="Thoen E."/>
            <person name="Andreopoulos B."/>
            <person name="Lu D."/>
            <person name="Skrede I."/>
            <person name="Drula E."/>
            <person name="Henrissat B."/>
            <person name="Morin E."/>
            <person name="Kohler A."/>
            <person name="Barry K."/>
            <person name="LaButti K."/>
            <person name="Morin E."/>
            <person name="Salamov A."/>
            <person name="Lipzen A."/>
            <person name="Mereny Z."/>
            <person name="Hegedus B."/>
            <person name="Baldrian P."/>
            <person name="Stursova M."/>
            <person name="Weitz H."/>
            <person name="Taylor A."/>
            <person name="Grigoriev I.V."/>
            <person name="Nagy L.G."/>
            <person name="Martin F."/>
            <person name="Kauserud H."/>
        </authorList>
    </citation>
    <scope>NUCLEOTIDE SEQUENCE</scope>
    <source>
        <strain evidence="2">CBHHK182m</strain>
    </source>
</reference>
<name>A0AAD7MRH5_9AGAR</name>
<gene>
    <name evidence="2" type="ORF">B0H16DRAFT_1697694</name>
</gene>
<dbReference type="EMBL" id="JARKIB010000178">
    <property type="protein sequence ID" value="KAJ7727614.1"/>
    <property type="molecule type" value="Genomic_DNA"/>
</dbReference>
<evidence type="ECO:0000256" key="1">
    <source>
        <dbReference type="SAM" id="MobiDB-lite"/>
    </source>
</evidence>
<feature type="region of interest" description="Disordered" evidence="1">
    <location>
        <begin position="142"/>
        <end position="164"/>
    </location>
</feature>
<keyword evidence="3" id="KW-1185">Reference proteome</keyword>
<organism evidence="2 3">
    <name type="scientific">Mycena metata</name>
    <dbReference type="NCBI Taxonomy" id="1033252"/>
    <lineage>
        <taxon>Eukaryota</taxon>
        <taxon>Fungi</taxon>
        <taxon>Dikarya</taxon>
        <taxon>Basidiomycota</taxon>
        <taxon>Agaricomycotina</taxon>
        <taxon>Agaricomycetes</taxon>
        <taxon>Agaricomycetidae</taxon>
        <taxon>Agaricales</taxon>
        <taxon>Marasmiineae</taxon>
        <taxon>Mycenaceae</taxon>
        <taxon>Mycena</taxon>
    </lineage>
</organism>
<dbReference type="Proteomes" id="UP001215598">
    <property type="component" value="Unassembled WGS sequence"/>
</dbReference>
<proteinExistence type="predicted"/>
<accession>A0AAD7MRH5</accession>
<feature type="compositionally biased region" description="Basic residues" evidence="1">
    <location>
        <begin position="142"/>
        <end position="159"/>
    </location>
</feature>